<feature type="region of interest" description="Disordered" evidence="1">
    <location>
        <begin position="58"/>
        <end position="81"/>
    </location>
</feature>
<evidence type="ECO:0000256" key="1">
    <source>
        <dbReference type="SAM" id="MobiDB-lite"/>
    </source>
</evidence>
<dbReference type="AlphaFoldDB" id="A0A7S3KY96"/>
<accession>A0A7S3KY96</accession>
<evidence type="ECO:0000313" key="2">
    <source>
        <dbReference type="EMBL" id="CAE0404860.1"/>
    </source>
</evidence>
<feature type="compositionally biased region" description="Low complexity" evidence="1">
    <location>
        <begin position="17"/>
        <end position="28"/>
    </location>
</feature>
<sequence>MTIMIERNSPLRVIDTSSPQGSSGSSLEHSISVVEDDFVVVDYTPHCSSFPVGKLRSSTSIDDDTASTGSLSSDNSSEGYQDKRVSFTEDLVSDVWTRPFTPRQEVSSLFYSTEETSRFRQEYRLERKLLNELSVDPETFSLDDKDLAALVSPTAQQAYRISRVVVLHDNKLETFVDESKTEANIDGFFDNDSFWSGSITWY</sequence>
<protein>
    <submittedName>
        <fullName evidence="2">Uncharacterized protein</fullName>
    </submittedName>
</protein>
<dbReference type="EMBL" id="HBIM01003421">
    <property type="protein sequence ID" value="CAE0404860.1"/>
    <property type="molecule type" value="Transcribed_RNA"/>
</dbReference>
<reference evidence="2" key="1">
    <citation type="submission" date="2021-01" db="EMBL/GenBank/DDBJ databases">
        <authorList>
            <person name="Corre E."/>
            <person name="Pelletier E."/>
            <person name="Niang G."/>
            <person name="Scheremetjew M."/>
            <person name="Finn R."/>
            <person name="Kale V."/>
            <person name="Holt S."/>
            <person name="Cochrane G."/>
            <person name="Meng A."/>
            <person name="Brown T."/>
            <person name="Cohen L."/>
        </authorList>
    </citation>
    <scope>NUCLEOTIDE SEQUENCE</scope>
    <source>
        <strain evidence="2">CCMP127</strain>
    </source>
</reference>
<proteinExistence type="predicted"/>
<gene>
    <name evidence="2" type="ORF">ACOF00016_LOCUS2950</name>
</gene>
<name>A0A7S3KY96_9STRA</name>
<organism evidence="2">
    <name type="scientific">Amphora coffeiformis</name>
    <dbReference type="NCBI Taxonomy" id="265554"/>
    <lineage>
        <taxon>Eukaryota</taxon>
        <taxon>Sar</taxon>
        <taxon>Stramenopiles</taxon>
        <taxon>Ochrophyta</taxon>
        <taxon>Bacillariophyta</taxon>
        <taxon>Bacillariophyceae</taxon>
        <taxon>Bacillariophycidae</taxon>
        <taxon>Thalassiophysales</taxon>
        <taxon>Catenulaceae</taxon>
        <taxon>Amphora</taxon>
    </lineage>
</organism>
<feature type="region of interest" description="Disordered" evidence="1">
    <location>
        <begin position="1"/>
        <end position="28"/>
    </location>
</feature>